<evidence type="ECO:0000313" key="3">
    <source>
        <dbReference type="WBParaSite" id="Csp11.Scaffold629.g13878.t1"/>
    </source>
</evidence>
<feature type="region of interest" description="Disordered" evidence="1">
    <location>
        <begin position="78"/>
        <end position="110"/>
    </location>
</feature>
<feature type="compositionally biased region" description="Acidic residues" evidence="1">
    <location>
        <begin position="93"/>
        <end position="110"/>
    </location>
</feature>
<dbReference type="AlphaFoldDB" id="A0A1I7U1E4"/>
<dbReference type="WBParaSite" id="Csp11.Scaffold629.g13878.t1">
    <property type="protein sequence ID" value="Csp11.Scaffold629.g13878.t1"/>
    <property type="gene ID" value="Csp11.Scaffold629.g13878"/>
</dbReference>
<evidence type="ECO:0000256" key="1">
    <source>
        <dbReference type="SAM" id="MobiDB-lite"/>
    </source>
</evidence>
<sequence>MSDDEDDGLDIFEEQIEQVHDFANMLRANPEAIHNFAPQDFHRYVNVALLAIARNALRPEPEEVDLPELEEYQIEEEVEEEVRRRPELPIEVVELDTSDDDSSDDDSDDEVLFVEEVMREGVVDAVNQEAIADDQNPSQR</sequence>
<keyword evidence="2" id="KW-1185">Reference proteome</keyword>
<name>A0A1I7U1E4_9PELO</name>
<accession>A0A1I7U1E4</accession>
<reference evidence="3" key="1">
    <citation type="submission" date="2016-11" db="UniProtKB">
        <authorList>
            <consortium name="WormBaseParasite"/>
        </authorList>
    </citation>
    <scope>IDENTIFICATION</scope>
</reference>
<proteinExistence type="predicted"/>
<evidence type="ECO:0000313" key="2">
    <source>
        <dbReference type="Proteomes" id="UP000095282"/>
    </source>
</evidence>
<protein>
    <submittedName>
        <fullName evidence="3">Intraflagellar transport protein 46 homolog</fullName>
    </submittedName>
</protein>
<dbReference type="Proteomes" id="UP000095282">
    <property type="component" value="Unplaced"/>
</dbReference>
<organism evidence="2 3">
    <name type="scientific">Caenorhabditis tropicalis</name>
    <dbReference type="NCBI Taxonomy" id="1561998"/>
    <lineage>
        <taxon>Eukaryota</taxon>
        <taxon>Metazoa</taxon>
        <taxon>Ecdysozoa</taxon>
        <taxon>Nematoda</taxon>
        <taxon>Chromadorea</taxon>
        <taxon>Rhabditida</taxon>
        <taxon>Rhabditina</taxon>
        <taxon>Rhabditomorpha</taxon>
        <taxon>Rhabditoidea</taxon>
        <taxon>Rhabditidae</taxon>
        <taxon>Peloderinae</taxon>
        <taxon>Caenorhabditis</taxon>
    </lineage>
</organism>